<sequence length="135" mass="15402">MPSKASNIKYFKCLDKGHITSQCPNRRLMIVKDDGGIRSKSSIGEVSTRSESLSDGSHYEGDLLVLWRFMNNHVGEEPETQRENIFHSKLQWLSENGELLVDKQAEVIFTLGAYKDRIVCDVVPMEATHLLLERH</sequence>
<organism evidence="1 2">
    <name type="scientific">Mucuna pruriens</name>
    <name type="common">Velvet bean</name>
    <name type="synonym">Dolichos pruriens</name>
    <dbReference type="NCBI Taxonomy" id="157652"/>
    <lineage>
        <taxon>Eukaryota</taxon>
        <taxon>Viridiplantae</taxon>
        <taxon>Streptophyta</taxon>
        <taxon>Embryophyta</taxon>
        <taxon>Tracheophyta</taxon>
        <taxon>Spermatophyta</taxon>
        <taxon>Magnoliopsida</taxon>
        <taxon>eudicotyledons</taxon>
        <taxon>Gunneridae</taxon>
        <taxon>Pentapetalae</taxon>
        <taxon>rosids</taxon>
        <taxon>fabids</taxon>
        <taxon>Fabales</taxon>
        <taxon>Fabaceae</taxon>
        <taxon>Papilionoideae</taxon>
        <taxon>50 kb inversion clade</taxon>
        <taxon>NPAAA clade</taxon>
        <taxon>indigoferoid/millettioid clade</taxon>
        <taxon>Phaseoleae</taxon>
        <taxon>Mucuna</taxon>
    </lineage>
</organism>
<comment type="caution">
    <text evidence="1">The sequence shown here is derived from an EMBL/GenBank/DDBJ whole genome shotgun (WGS) entry which is preliminary data.</text>
</comment>
<accession>A0A371EN71</accession>
<evidence type="ECO:0000313" key="2">
    <source>
        <dbReference type="Proteomes" id="UP000257109"/>
    </source>
</evidence>
<feature type="non-terminal residue" evidence="1">
    <location>
        <position position="1"/>
    </location>
</feature>
<dbReference type="PANTHER" id="PTHR35046">
    <property type="entry name" value="ZINC KNUCKLE (CCHC-TYPE) FAMILY PROTEIN"/>
    <property type="match status" value="1"/>
</dbReference>
<dbReference type="PANTHER" id="PTHR35046:SF9">
    <property type="entry name" value="RNA-DIRECTED DNA POLYMERASE"/>
    <property type="match status" value="1"/>
</dbReference>
<dbReference type="EMBL" id="QJKJ01012960">
    <property type="protein sequence ID" value="RDX67507.1"/>
    <property type="molecule type" value="Genomic_DNA"/>
</dbReference>
<evidence type="ECO:0000313" key="1">
    <source>
        <dbReference type="EMBL" id="RDX67507.1"/>
    </source>
</evidence>
<name>A0A371EN71_MUCPR</name>
<dbReference type="AlphaFoldDB" id="A0A371EN71"/>
<proteinExistence type="predicted"/>
<protein>
    <recommendedName>
        <fullName evidence="3">CCHC-type domain-containing protein</fullName>
    </recommendedName>
</protein>
<gene>
    <name evidence="1" type="ORF">CR513_53606</name>
</gene>
<keyword evidence="2" id="KW-1185">Reference proteome</keyword>
<dbReference type="OrthoDB" id="1747743at2759"/>
<evidence type="ECO:0008006" key="3">
    <source>
        <dbReference type="Google" id="ProtNLM"/>
    </source>
</evidence>
<reference evidence="1" key="1">
    <citation type="submission" date="2018-05" db="EMBL/GenBank/DDBJ databases">
        <title>Draft genome of Mucuna pruriens seed.</title>
        <authorList>
            <person name="Nnadi N.E."/>
            <person name="Vos R."/>
            <person name="Hasami M.H."/>
            <person name="Devisetty U.K."/>
            <person name="Aguiy J.C."/>
        </authorList>
    </citation>
    <scope>NUCLEOTIDE SEQUENCE [LARGE SCALE GENOMIC DNA]</scope>
    <source>
        <strain evidence="1">JCA_2017</strain>
    </source>
</reference>
<dbReference type="Proteomes" id="UP000257109">
    <property type="component" value="Unassembled WGS sequence"/>
</dbReference>